<dbReference type="Gene3D" id="3.40.50.880">
    <property type="match status" value="1"/>
</dbReference>
<organism evidence="1 2">
    <name type="scientific">Aquipluma nitroreducens</name>
    <dbReference type="NCBI Taxonomy" id="2010828"/>
    <lineage>
        <taxon>Bacteria</taxon>
        <taxon>Pseudomonadati</taxon>
        <taxon>Bacteroidota</taxon>
        <taxon>Bacteroidia</taxon>
        <taxon>Marinilabiliales</taxon>
        <taxon>Prolixibacteraceae</taxon>
        <taxon>Aquipluma</taxon>
    </lineage>
</organism>
<dbReference type="KEGG" id="anf:AQPE_0798"/>
<dbReference type="AlphaFoldDB" id="A0A5K7S520"/>
<dbReference type="EMBL" id="AP018694">
    <property type="protein sequence ID" value="BBE16658.1"/>
    <property type="molecule type" value="Genomic_DNA"/>
</dbReference>
<dbReference type="PROSITE" id="PS51273">
    <property type="entry name" value="GATASE_TYPE_1"/>
    <property type="match status" value="1"/>
</dbReference>
<proteinExistence type="predicted"/>
<dbReference type="GO" id="GO:0005829">
    <property type="term" value="C:cytosol"/>
    <property type="evidence" value="ECO:0007669"/>
    <property type="project" value="TreeGrafter"/>
</dbReference>
<dbReference type="InterPro" id="IPR029062">
    <property type="entry name" value="Class_I_gatase-like"/>
</dbReference>
<keyword evidence="2" id="KW-1185">Reference proteome</keyword>
<sequence>MKNFSRLLIIFVLTLSLNPVFSQNFLENELSPNKSYVLLAHPTVANIETINFLLTNRILQLPEVEFIGIYSVAENYDYNQSVALLKKPEMSKFHLQKVDGVMSLTQIFEQNEWTTTFKKLFDHSVGVFFFGGPDIQPEIYKQKNLYSVVTDPNRHLFELSFLFHLLGGYQNEQFTPFLNEKPSYFVTGFCLGLQSMNVATGGSLIQDIPAQTYHKMNAEETLKLNKDQLHRNYWQEITKETLLMDNSFHQIVYTANPFFPERVKADKNLKPLVLSAHHQSIDDLGKNLIVTATSMDGQVIEGIRHRLYENVFAVQFHPEVSALYTEDKKLKFAPTDSPRSFFEILSPEDREFHVKYWETISKAIKASIKAQKIK</sequence>
<evidence type="ECO:0000313" key="1">
    <source>
        <dbReference type="EMBL" id="BBE16658.1"/>
    </source>
</evidence>
<dbReference type="InterPro" id="IPR044668">
    <property type="entry name" value="PuuD-like"/>
</dbReference>
<dbReference type="RefSeq" id="WP_318349712.1">
    <property type="nucleotide sequence ID" value="NZ_AP018694.1"/>
</dbReference>
<gene>
    <name evidence="1" type="ORF">AQPE_0798</name>
</gene>
<dbReference type="Pfam" id="PF07722">
    <property type="entry name" value="Peptidase_C26"/>
    <property type="match status" value="1"/>
</dbReference>
<evidence type="ECO:0000313" key="2">
    <source>
        <dbReference type="Proteomes" id="UP001193389"/>
    </source>
</evidence>
<protein>
    <submittedName>
        <fullName evidence="1">Glutamine amidotransferase, class I</fullName>
    </submittedName>
</protein>
<dbReference type="Proteomes" id="UP001193389">
    <property type="component" value="Chromosome"/>
</dbReference>
<name>A0A5K7S520_9BACT</name>
<accession>A0A5K7S520</accession>
<reference evidence="1" key="1">
    <citation type="journal article" date="2020" name="Int. J. Syst. Evol. Microbiol.">
        <title>Aquipluma nitroreducens gen. nov. sp. nov., a novel facultatively anaerobic bacterium isolated from a freshwater lake.</title>
        <authorList>
            <person name="Watanabe M."/>
            <person name="Kojima H."/>
            <person name="Fukui M."/>
        </authorList>
    </citation>
    <scope>NUCLEOTIDE SEQUENCE</scope>
    <source>
        <strain evidence="1">MeG22</strain>
    </source>
</reference>
<keyword evidence="1" id="KW-0315">Glutamine amidotransferase</keyword>
<dbReference type="PANTHER" id="PTHR43235">
    <property type="entry name" value="GLUTAMINE AMIDOTRANSFERASE PB2B2.05-RELATED"/>
    <property type="match status" value="1"/>
</dbReference>
<dbReference type="PANTHER" id="PTHR43235:SF1">
    <property type="entry name" value="GLUTAMINE AMIDOTRANSFERASE PB2B2.05-RELATED"/>
    <property type="match status" value="1"/>
</dbReference>
<dbReference type="InterPro" id="IPR011697">
    <property type="entry name" value="Peptidase_C26"/>
</dbReference>
<dbReference type="GO" id="GO:0016811">
    <property type="term" value="F:hydrolase activity, acting on carbon-nitrogen (but not peptide) bonds, in linear amides"/>
    <property type="evidence" value="ECO:0007669"/>
    <property type="project" value="InterPro"/>
</dbReference>
<dbReference type="SUPFAM" id="SSF52317">
    <property type="entry name" value="Class I glutamine amidotransferase-like"/>
    <property type="match status" value="1"/>
</dbReference>